<reference evidence="2 3" key="1">
    <citation type="submission" date="2022-10" db="EMBL/GenBank/DDBJ databases">
        <title>Host association and intracellularity evolved multiple times independently in the Rickettsiales.</title>
        <authorList>
            <person name="Castelli M."/>
            <person name="Nardi T."/>
            <person name="Gammuto L."/>
            <person name="Bellinzona G."/>
            <person name="Sabaneyeva E."/>
            <person name="Potekhin A."/>
            <person name="Serra V."/>
            <person name="Petroni G."/>
            <person name="Sassera D."/>
        </authorList>
    </citation>
    <scope>NUCLEOTIDE SEQUENCE [LARGE SCALE GENOMIC DNA]</scope>
    <source>
        <strain evidence="2 3">Kr 154-4</strain>
    </source>
</reference>
<name>A0ABZ0URM6_9RICK</name>
<dbReference type="InterPro" id="IPR027417">
    <property type="entry name" value="P-loop_NTPase"/>
</dbReference>
<dbReference type="PANTHER" id="PTHR13696">
    <property type="entry name" value="P-LOOP CONTAINING NUCLEOSIDE TRIPHOSPHATE HYDROLASE"/>
    <property type="match status" value="1"/>
</dbReference>
<dbReference type="RefSeq" id="WP_323738744.1">
    <property type="nucleotide sequence ID" value="NZ_CP112932.1"/>
</dbReference>
<dbReference type="InterPro" id="IPR002586">
    <property type="entry name" value="CobQ/CobB/MinD/ParA_Nub-bd_dom"/>
</dbReference>
<gene>
    <name evidence="2" type="ORF">Trichorick_00579</name>
</gene>
<sequence>MMKIITIAQQKGGVGKTTIAAHLAVALKQRGGRVLLLDIDPQGSLTHWHSLREKRFGVGYTGITFNNSVGWKLNITIDQSKNKYDYLVIDSPPHTEIDSKAAIRVADLVLVPMQASPTDVWATSTTLDFIAGEKKLAKIILNRYNPSSKTAKEVISDVSNLLPSYLGNRVAFSSCFMHGITVVEAEPNSQAALEVRQLTDAVLLALRDGN</sequence>
<dbReference type="PANTHER" id="PTHR13696:SF96">
    <property type="entry name" value="COBQ_COBB_MIND_PARA NUCLEOTIDE BINDING DOMAIN-CONTAINING PROTEIN"/>
    <property type="match status" value="1"/>
</dbReference>
<organism evidence="2 3">
    <name type="scientific">Candidatus Trichorickettsia mobilis</name>
    <dbReference type="NCBI Taxonomy" id="1346319"/>
    <lineage>
        <taxon>Bacteria</taxon>
        <taxon>Pseudomonadati</taxon>
        <taxon>Pseudomonadota</taxon>
        <taxon>Alphaproteobacteria</taxon>
        <taxon>Rickettsiales</taxon>
        <taxon>Rickettsiaceae</taxon>
        <taxon>Rickettsieae</taxon>
        <taxon>Candidatus Trichorickettsia</taxon>
    </lineage>
</organism>
<dbReference type="Gene3D" id="3.40.50.300">
    <property type="entry name" value="P-loop containing nucleotide triphosphate hydrolases"/>
    <property type="match status" value="1"/>
</dbReference>
<dbReference type="CDD" id="cd02042">
    <property type="entry name" value="ParAB_family"/>
    <property type="match status" value="1"/>
</dbReference>
<dbReference type="Pfam" id="PF01656">
    <property type="entry name" value="CbiA"/>
    <property type="match status" value="1"/>
</dbReference>
<dbReference type="InterPro" id="IPR050678">
    <property type="entry name" value="DNA_Partitioning_ATPase"/>
</dbReference>
<keyword evidence="3" id="KW-1185">Reference proteome</keyword>
<protein>
    <submittedName>
        <fullName evidence="2">ParA family protein</fullName>
    </submittedName>
</protein>
<dbReference type="PIRSF" id="PIRSF009320">
    <property type="entry name" value="Nuc_binding_HP_1000"/>
    <property type="match status" value="1"/>
</dbReference>
<feature type="domain" description="CobQ/CobB/MinD/ParA nucleotide binding" evidence="1">
    <location>
        <begin position="5"/>
        <end position="158"/>
    </location>
</feature>
<dbReference type="EMBL" id="CP112932">
    <property type="protein sequence ID" value="WPY00695.1"/>
    <property type="molecule type" value="Genomic_DNA"/>
</dbReference>
<dbReference type="Proteomes" id="UP001326613">
    <property type="component" value="Chromosome"/>
</dbReference>
<dbReference type="InterPro" id="IPR048089">
    <property type="entry name" value="McdA"/>
</dbReference>
<evidence type="ECO:0000313" key="3">
    <source>
        <dbReference type="Proteomes" id="UP001326613"/>
    </source>
</evidence>
<accession>A0ABZ0URM6</accession>
<dbReference type="SUPFAM" id="SSF52540">
    <property type="entry name" value="P-loop containing nucleoside triphosphate hydrolases"/>
    <property type="match status" value="1"/>
</dbReference>
<evidence type="ECO:0000313" key="2">
    <source>
        <dbReference type="EMBL" id="WPY00695.1"/>
    </source>
</evidence>
<evidence type="ECO:0000259" key="1">
    <source>
        <dbReference type="Pfam" id="PF01656"/>
    </source>
</evidence>
<dbReference type="NCBIfam" id="NF041546">
    <property type="entry name" value="ParA_partition"/>
    <property type="match status" value="1"/>
</dbReference>
<proteinExistence type="predicted"/>